<protein>
    <submittedName>
        <fullName evidence="7">Uri1, prefoldin-like chaperone</fullName>
    </submittedName>
</protein>
<feature type="domain" description="DUF3835" evidence="6">
    <location>
        <begin position="362"/>
        <end position="436"/>
    </location>
</feature>
<feature type="coiled-coil region" evidence="4">
    <location>
        <begin position="9"/>
        <end position="36"/>
    </location>
</feature>
<dbReference type="CDD" id="cd23159">
    <property type="entry name" value="Prefoldin_URI1"/>
    <property type="match status" value="1"/>
</dbReference>
<dbReference type="GO" id="GO:0019212">
    <property type="term" value="F:phosphatase inhibitor activity"/>
    <property type="evidence" value="ECO:0007669"/>
    <property type="project" value="TreeGrafter"/>
</dbReference>
<keyword evidence="2" id="KW-0539">Nucleus</keyword>
<dbReference type="GO" id="GO:0005634">
    <property type="term" value="C:nucleus"/>
    <property type="evidence" value="ECO:0007669"/>
    <property type="project" value="UniProtKB-SubCell"/>
</dbReference>
<feature type="domain" description="DUF3835" evidence="6">
    <location>
        <begin position="493"/>
        <end position="508"/>
    </location>
</feature>
<sequence>MSSSTAQSNNEAETSAEMLERYREKLKQMISTTEANLQHWKKYDADYLKLANFMQDAVKTTTKPVKVPFGPFAFVPGHLVHTNEVTVLLGDNWFAERSVAEAVDMVGRRREYTAQQMRQQEETLKDLNARAKAAGLGLSGDLSDLQLESSMVDEDGDEVNEEGLKFVDIREDYDESGVNAKPAAPSKPSAKDVSPPAVPAAKLGEFEQKLFAKIAELEERELLGDEADSDDEDSEEEEEEDLEADSDGEMRFETMDDDDDDYNDFPVNSALRLKSSRKPKAHSKQVRFSDKHLGPTSSTSLSTAGNSSTTASDIYQEMSVHPATPTLRPAAPLIQEINSKDQQPKALAAPHRPSHAHNPSLSDVVVEHSDVESVDDSETDDFMFGRELQSEYHQRRTLMLQADTIVPKTPEEEYMAQEEVNQQRDENMSRFRAARLASRTAIAQHVELLPRPKLYSSSLQTNTVKSAPPPATISESSAHRPEVPKKSLKAVPTGSPGPRVSRFKAERMAAAPSSSFATEASSSFAPELPDEDAEEERHAVRVVRTRAPPVVRRAAPKAPPVVGSAAQVLPPAAAVTPRPQAPDIGSNQQAPVHVSEVQQSAPPKKMSRFKAQRLGLE</sequence>
<evidence type="ECO:0000256" key="3">
    <source>
        <dbReference type="ARBA" id="ARBA00038295"/>
    </source>
</evidence>
<evidence type="ECO:0000256" key="1">
    <source>
        <dbReference type="ARBA" id="ARBA00004123"/>
    </source>
</evidence>
<feature type="compositionally biased region" description="Basic residues" evidence="5">
    <location>
        <begin position="274"/>
        <end position="285"/>
    </location>
</feature>
<dbReference type="PANTHER" id="PTHR15111:SF0">
    <property type="entry name" value="UNCONVENTIONAL PREFOLDIN RPB5 INTERACTOR 1"/>
    <property type="match status" value="1"/>
</dbReference>
<dbReference type="SUPFAM" id="SSF46579">
    <property type="entry name" value="Prefoldin"/>
    <property type="match status" value="1"/>
</dbReference>
<feature type="compositionally biased region" description="Polar residues" evidence="5">
    <location>
        <begin position="585"/>
        <end position="601"/>
    </location>
</feature>
<accession>A0AAD5XN44</accession>
<dbReference type="GO" id="GO:0003682">
    <property type="term" value="F:chromatin binding"/>
    <property type="evidence" value="ECO:0007669"/>
    <property type="project" value="TreeGrafter"/>
</dbReference>
<gene>
    <name evidence="7" type="primary">URI1</name>
    <name evidence="7" type="ORF">HDU87_007744</name>
</gene>
<name>A0AAD5XN44_9FUNG</name>
<evidence type="ECO:0000259" key="6">
    <source>
        <dbReference type="Pfam" id="PF12927"/>
    </source>
</evidence>
<keyword evidence="4" id="KW-0175">Coiled coil</keyword>
<evidence type="ECO:0000313" key="8">
    <source>
        <dbReference type="Proteomes" id="UP001212152"/>
    </source>
</evidence>
<proteinExistence type="inferred from homology"/>
<feature type="compositionally biased region" description="Low complexity" evidence="5">
    <location>
        <begin position="322"/>
        <end position="333"/>
    </location>
</feature>
<evidence type="ECO:0000313" key="7">
    <source>
        <dbReference type="EMBL" id="KAJ3172908.1"/>
    </source>
</evidence>
<reference evidence="7" key="1">
    <citation type="submission" date="2020-05" db="EMBL/GenBank/DDBJ databases">
        <title>Phylogenomic resolution of chytrid fungi.</title>
        <authorList>
            <person name="Stajich J.E."/>
            <person name="Amses K."/>
            <person name="Simmons R."/>
            <person name="Seto K."/>
            <person name="Myers J."/>
            <person name="Bonds A."/>
            <person name="Quandt C.A."/>
            <person name="Barry K."/>
            <person name="Liu P."/>
            <person name="Grigoriev I."/>
            <person name="Longcore J.E."/>
            <person name="James T.Y."/>
        </authorList>
    </citation>
    <scope>NUCLEOTIDE SEQUENCE</scope>
    <source>
        <strain evidence="7">JEL0379</strain>
    </source>
</reference>
<feature type="compositionally biased region" description="Acidic residues" evidence="5">
    <location>
        <begin position="372"/>
        <end position="381"/>
    </location>
</feature>
<evidence type="ECO:0000256" key="5">
    <source>
        <dbReference type="SAM" id="MobiDB-lite"/>
    </source>
</evidence>
<feature type="compositionally biased region" description="Low complexity" evidence="5">
    <location>
        <begin position="180"/>
        <end position="195"/>
    </location>
</feature>
<feature type="region of interest" description="Disordered" evidence="5">
    <location>
        <begin position="572"/>
        <end position="617"/>
    </location>
</feature>
<dbReference type="EMBL" id="JADGJQ010000073">
    <property type="protein sequence ID" value="KAJ3172908.1"/>
    <property type="molecule type" value="Genomic_DNA"/>
</dbReference>
<dbReference type="PANTHER" id="PTHR15111">
    <property type="entry name" value="RNA POLYMERASE II SUBUNIT 5-MEDIATING PROTEIN NNX3"/>
    <property type="match status" value="1"/>
</dbReference>
<comment type="caution">
    <text evidence="7">The sequence shown here is derived from an EMBL/GenBank/DDBJ whole genome shotgun (WGS) entry which is preliminary data.</text>
</comment>
<dbReference type="GO" id="GO:0003714">
    <property type="term" value="F:transcription corepressor activity"/>
    <property type="evidence" value="ECO:0007669"/>
    <property type="project" value="TreeGrafter"/>
</dbReference>
<comment type="similarity">
    <text evidence="3">Belongs to the RNA polymerase II subunit 5-mediating protein family.</text>
</comment>
<dbReference type="InterPro" id="IPR024325">
    <property type="entry name" value="DUF3835"/>
</dbReference>
<feature type="region of interest" description="Disordered" evidence="5">
    <location>
        <begin position="176"/>
        <end position="197"/>
    </location>
</feature>
<dbReference type="Pfam" id="PF12927">
    <property type="entry name" value="DUF3835"/>
    <property type="match status" value="3"/>
</dbReference>
<evidence type="ECO:0000256" key="4">
    <source>
        <dbReference type="SAM" id="Coils"/>
    </source>
</evidence>
<dbReference type="Proteomes" id="UP001212152">
    <property type="component" value="Unassembled WGS sequence"/>
</dbReference>
<feature type="region of interest" description="Disordered" evidence="5">
    <location>
        <begin position="460"/>
        <end position="541"/>
    </location>
</feature>
<feature type="compositionally biased region" description="Low complexity" evidence="5">
    <location>
        <begin position="509"/>
        <end position="527"/>
    </location>
</feature>
<feature type="compositionally biased region" description="Low complexity" evidence="5">
    <location>
        <begin position="296"/>
        <end position="312"/>
    </location>
</feature>
<dbReference type="InterPro" id="IPR052255">
    <property type="entry name" value="RNA_pol_II_subunit5-mediator"/>
</dbReference>
<evidence type="ECO:0000256" key="2">
    <source>
        <dbReference type="ARBA" id="ARBA00023242"/>
    </source>
</evidence>
<dbReference type="Gene3D" id="1.10.287.370">
    <property type="match status" value="1"/>
</dbReference>
<organism evidence="7 8">
    <name type="scientific">Geranomyces variabilis</name>
    <dbReference type="NCBI Taxonomy" id="109894"/>
    <lineage>
        <taxon>Eukaryota</taxon>
        <taxon>Fungi</taxon>
        <taxon>Fungi incertae sedis</taxon>
        <taxon>Chytridiomycota</taxon>
        <taxon>Chytridiomycota incertae sedis</taxon>
        <taxon>Chytridiomycetes</taxon>
        <taxon>Spizellomycetales</taxon>
        <taxon>Powellomycetaceae</taxon>
        <taxon>Geranomyces</taxon>
    </lineage>
</organism>
<dbReference type="AlphaFoldDB" id="A0AAD5XN44"/>
<dbReference type="GO" id="GO:0000122">
    <property type="term" value="P:negative regulation of transcription by RNA polymerase II"/>
    <property type="evidence" value="ECO:0007669"/>
    <property type="project" value="TreeGrafter"/>
</dbReference>
<dbReference type="InterPro" id="IPR004127">
    <property type="entry name" value="Prefoldin_subunit_alpha"/>
</dbReference>
<feature type="domain" description="DUF3835" evidence="6">
    <location>
        <begin position="595"/>
        <end position="614"/>
    </location>
</feature>
<keyword evidence="8" id="KW-1185">Reference proteome</keyword>
<dbReference type="Pfam" id="PF02996">
    <property type="entry name" value="Prefoldin"/>
    <property type="match status" value="1"/>
</dbReference>
<dbReference type="InterPro" id="IPR009053">
    <property type="entry name" value="Prefoldin"/>
</dbReference>
<feature type="compositionally biased region" description="Acidic residues" evidence="5">
    <location>
        <begin position="224"/>
        <end position="247"/>
    </location>
</feature>
<feature type="region of interest" description="Disordered" evidence="5">
    <location>
        <begin position="217"/>
        <end position="382"/>
    </location>
</feature>
<comment type="subcellular location">
    <subcellularLocation>
        <location evidence="1">Nucleus</location>
    </subcellularLocation>
</comment>